<dbReference type="InterPro" id="IPR032675">
    <property type="entry name" value="LRR_dom_sf"/>
</dbReference>
<keyword evidence="10" id="KW-0611">Plant defense</keyword>
<evidence type="ECO:0000259" key="15">
    <source>
        <dbReference type="Pfam" id="PF00931"/>
    </source>
</evidence>
<protein>
    <submittedName>
        <fullName evidence="20">Uncharacterized protein</fullName>
    </submittedName>
</protein>
<dbReference type="InterPro" id="IPR042197">
    <property type="entry name" value="Apaf_helical"/>
</dbReference>
<dbReference type="PANTHER" id="PTHR23155:SF1152">
    <property type="entry name" value="AAA+ ATPASE DOMAIN-CONTAINING PROTEIN"/>
    <property type="match status" value="1"/>
</dbReference>
<dbReference type="SUPFAM" id="SSF52058">
    <property type="entry name" value="L domain-like"/>
    <property type="match status" value="1"/>
</dbReference>
<dbReference type="FunFam" id="1.10.10.10:FF:000322">
    <property type="entry name" value="Probable disease resistance protein At1g63360"/>
    <property type="match status" value="1"/>
</dbReference>
<dbReference type="Gene3D" id="3.80.10.10">
    <property type="entry name" value="Ribonuclease Inhibitor"/>
    <property type="match status" value="1"/>
</dbReference>
<dbReference type="PANTHER" id="PTHR23155">
    <property type="entry name" value="DISEASE RESISTANCE PROTEIN RP"/>
    <property type="match status" value="1"/>
</dbReference>
<evidence type="ECO:0000259" key="19">
    <source>
        <dbReference type="Pfam" id="PF23598"/>
    </source>
</evidence>
<dbReference type="GO" id="GO:0016020">
    <property type="term" value="C:membrane"/>
    <property type="evidence" value="ECO:0007669"/>
    <property type="project" value="UniProtKB-SubCell"/>
</dbReference>
<keyword evidence="8" id="KW-0677">Repeat</keyword>
<evidence type="ECO:0000256" key="3">
    <source>
        <dbReference type="ARBA" id="ARBA00004496"/>
    </source>
</evidence>
<dbReference type="Pfam" id="PF00931">
    <property type="entry name" value="NB-ARC"/>
    <property type="match status" value="1"/>
</dbReference>
<keyword evidence="5" id="KW-0963">Cytoplasm</keyword>
<keyword evidence="13" id="KW-0472">Membrane</keyword>
<dbReference type="Proteomes" id="UP000824120">
    <property type="component" value="Chromosome 4"/>
</dbReference>
<dbReference type="Pfam" id="PF23598">
    <property type="entry name" value="LRR_14"/>
    <property type="match status" value="1"/>
</dbReference>
<keyword evidence="9" id="KW-0547">Nucleotide-binding</keyword>
<dbReference type="InterPro" id="IPR041118">
    <property type="entry name" value="Rx_N"/>
</dbReference>
<dbReference type="Gene3D" id="3.40.50.300">
    <property type="entry name" value="P-loop containing nucleotide triphosphate hydrolases"/>
    <property type="match status" value="1"/>
</dbReference>
<dbReference type="OrthoDB" id="1285647at2759"/>
<gene>
    <name evidence="20" type="ORF">H5410_019569</name>
</gene>
<dbReference type="InterPro" id="IPR036388">
    <property type="entry name" value="WH-like_DNA-bd_sf"/>
</dbReference>
<dbReference type="GO" id="GO:0009626">
    <property type="term" value="P:plant-type hypersensitive response"/>
    <property type="evidence" value="ECO:0007669"/>
    <property type="project" value="UniProtKB-KW"/>
</dbReference>
<keyword evidence="7" id="KW-0381">Hypersensitive response</keyword>
<evidence type="ECO:0000256" key="12">
    <source>
        <dbReference type="ARBA" id="ARBA00023054"/>
    </source>
</evidence>
<evidence type="ECO:0000256" key="10">
    <source>
        <dbReference type="ARBA" id="ARBA00022821"/>
    </source>
</evidence>
<dbReference type="Gene3D" id="1.20.5.4130">
    <property type="match status" value="1"/>
</dbReference>
<sequence length="1273" mass="147159">TRFLSSNFPFIFSPILHRKPPSHRPSLPPPSSDCQFSREMDASKSIFVLQPLWLRFTDKLPQHLFRHSNSSQADEEDPYPYPDPDPDPVSILQTIENEHEDLTDDKKKEIKLIKTELWFLSRFLLLRHCAWSGSLQMRIRSLLVFAEDLYRSNFDADPSYVQRSIEHFKYFIPIDYLDSEESLLPVTTPLTHEHMLEYIDNVVQYFKDLLIVRLVRLPDVQSQVESFVKELRALKKFIFFLGKICISTEQINCCQTFWLHVRSVTTRAAIFLYLRCYDRFSHMMENNLMCSQIVRDDKLLKYILKLSSFNSTHVYGYLDEAADEFMDFLLHVHMQLGADSWTNDQKYTFPEQINRLRALFKELPLINDIQDEMRIDFFKRLVTLVIHAGLTVYSRGNWDEKLLLLDGMIQSVKTEICHKIREWVTSHLPKNDKLGFSNCLLVSLKEFLSGHSASLASVKDQIEVVHEELNFFEPFIMRAAEQGNNKHHELQNLVGRVIDKAYEVEYILDSFAISDVPLTFLRMWLVEIIREIELIKTELTKPKEKNMTSASQATGGELVGFTDVCKTIRDQLVGGSRELDVVSIVGMAGSGKTTLARSFINDDSIVSHFDFCAECRVSQEYTREDLLFSILSSANSGLTDISKRGADILADRLRKTLLPKRYLLIIDDVWAVQAWDDLRLCFPEAKKGSRIILTTRLKEVATYAKCVTEPIHLRSMKDSESWLLLQKKVFGEEMCPEELKEVGQNIAFKCNGLPLSIVLVAGLLAKIDKTERCWTRMELSFGERVQDGAKDLVKLSYEDLPNKLKSCFLYFGAFLEDREILVSKLTSLWIAEAFIKNNEDKCLEDTAEDYLNDLIGRNLIMVTKRRSTGKIKACRVHDLMLDFCKEKAKEDNFLLWLKRDRDSNPPRFYSERPMHRRLSFCSNRDDLSEWKPSCSRARSILFRELSDNTCSSMRHASFIFGNFKFLRVLDLEVVVVDSFPTELNQLRYLAVQTTKSSIPSSIENLWNLQTFIVKRNGGQVWLPDTFWKLSKLRYVSISDGALFASRGAQESCDGNSLKLDNLKTFSSIYVSRVNNMEKMLRRTPNLRKLRCVFADLGRWGKNENRFPVLDSLSQLETLKVVFVGILEVGPSRLNFPENLKKLTLCKFPLPPEEISTIAKLVNLEVLKLRQVAFEMGEWEVRDQEFSQLKLLELENLKLSKWEVSENAFHRLEKLVLLGCLHLEAIPDSFQDLNCLRYIEVKSCSEDVADSAKIIKETREDNGQKCDLLLVVAG</sequence>
<comment type="caution">
    <text evidence="20">The sequence shown here is derived from an EMBL/GenBank/DDBJ whole genome shotgun (WGS) entry which is preliminary data.</text>
</comment>
<evidence type="ECO:0000256" key="11">
    <source>
        <dbReference type="ARBA" id="ARBA00022840"/>
    </source>
</evidence>
<dbReference type="CDD" id="cd14798">
    <property type="entry name" value="RX-CC_like"/>
    <property type="match status" value="1"/>
</dbReference>
<dbReference type="FunFam" id="3.40.50.300:FF:001091">
    <property type="entry name" value="Probable disease resistance protein At1g61300"/>
    <property type="match status" value="1"/>
</dbReference>
<evidence type="ECO:0000256" key="2">
    <source>
        <dbReference type="ARBA" id="ARBA00004170"/>
    </source>
</evidence>
<proteinExistence type="inferred from homology"/>
<keyword evidence="21" id="KW-1185">Reference proteome</keyword>
<dbReference type="InterPro" id="IPR002182">
    <property type="entry name" value="NB-ARC"/>
</dbReference>
<dbReference type="AlphaFoldDB" id="A0A9J5Z8N9"/>
<dbReference type="InterPro" id="IPR058922">
    <property type="entry name" value="WHD_DRP"/>
</dbReference>
<evidence type="ECO:0000259" key="16">
    <source>
        <dbReference type="Pfam" id="PF12061"/>
    </source>
</evidence>
<dbReference type="Pfam" id="PF12061">
    <property type="entry name" value="NB-LRR"/>
    <property type="match status" value="1"/>
</dbReference>
<keyword evidence="11" id="KW-0067">ATP-binding</keyword>
<evidence type="ECO:0000259" key="17">
    <source>
        <dbReference type="Pfam" id="PF18052"/>
    </source>
</evidence>
<dbReference type="GO" id="GO:0005737">
    <property type="term" value="C:cytoplasm"/>
    <property type="evidence" value="ECO:0007669"/>
    <property type="project" value="UniProtKB-SubCell"/>
</dbReference>
<dbReference type="InterPro" id="IPR021929">
    <property type="entry name" value="R1A-like_N"/>
</dbReference>
<keyword evidence="12" id="KW-0175">Coiled coil</keyword>
<feature type="domain" description="Late blight resistance protein R1A-like N-terminal" evidence="16">
    <location>
        <begin position="163"/>
        <end position="421"/>
    </location>
</feature>
<evidence type="ECO:0000256" key="14">
    <source>
        <dbReference type="SAM" id="MobiDB-lite"/>
    </source>
</evidence>
<evidence type="ECO:0000256" key="8">
    <source>
        <dbReference type="ARBA" id="ARBA00022737"/>
    </source>
</evidence>
<feature type="domain" description="Disease resistance N-terminal" evidence="17">
    <location>
        <begin position="440"/>
        <end position="514"/>
    </location>
</feature>
<dbReference type="Pfam" id="PF18052">
    <property type="entry name" value="Rx_N"/>
    <property type="match status" value="1"/>
</dbReference>
<evidence type="ECO:0000313" key="20">
    <source>
        <dbReference type="EMBL" id="KAG5608288.1"/>
    </source>
</evidence>
<dbReference type="InterPro" id="IPR055414">
    <property type="entry name" value="LRR_R13L4/SHOC2-like"/>
</dbReference>
<dbReference type="Gene3D" id="1.10.8.430">
    <property type="entry name" value="Helical domain of apoptotic protease-activating factors"/>
    <property type="match status" value="1"/>
</dbReference>
<dbReference type="InterPro" id="IPR038005">
    <property type="entry name" value="RX-like_CC"/>
</dbReference>
<feature type="domain" description="Disease resistance protein winged helix" evidence="18">
    <location>
        <begin position="814"/>
        <end position="883"/>
    </location>
</feature>
<feature type="domain" description="NB-ARC" evidence="15">
    <location>
        <begin position="565"/>
        <end position="733"/>
    </location>
</feature>
<feature type="non-terminal residue" evidence="20">
    <location>
        <position position="1273"/>
    </location>
</feature>
<dbReference type="EMBL" id="JACXVP010000004">
    <property type="protein sequence ID" value="KAG5608288.1"/>
    <property type="molecule type" value="Genomic_DNA"/>
</dbReference>
<dbReference type="GO" id="GO:0051607">
    <property type="term" value="P:defense response to virus"/>
    <property type="evidence" value="ECO:0007669"/>
    <property type="project" value="UniProtKB-ARBA"/>
</dbReference>
<accession>A0A9J5Z8N9</accession>
<evidence type="ECO:0000256" key="1">
    <source>
        <dbReference type="ARBA" id="ARBA00002074"/>
    </source>
</evidence>
<dbReference type="GO" id="GO:0005524">
    <property type="term" value="F:ATP binding"/>
    <property type="evidence" value="ECO:0007669"/>
    <property type="project" value="UniProtKB-KW"/>
</dbReference>
<keyword evidence="6" id="KW-0433">Leucine-rich repeat</keyword>
<dbReference type="Gene3D" id="1.10.10.10">
    <property type="entry name" value="Winged helix-like DNA-binding domain superfamily/Winged helix DNA-binding domain"/>
    <property type="match status" value="1"/>
</dbReference>
<evidence type="ECO:0000256" key="6">
    <source>
        <dbReference type="ARBA" id="ARBA00022614"/>
    </source>
</evidence>
<reference evidence="20 21" key="1">
    <citation type="submission" date="2020-09" db="EMBL/GenBank/DDBJ databases">
        <title>De no assembly of potato wild relative species, Solanum commersonii.</title>
        <authorList>
            <person name="Cho K."/>
        </authorList>
    </citation>
    <scope>NUCLEOTIDE SEQUENCE [LARGE SCALE GENOMIC DNA]</scope>
    <source>
        <strain evidence="20">LZ3.2</strain>
        <tissue evidence="20">Leaf</tissue>
    </source>
</reference>
<feature type="region of interest" description="Disordered" evidence="14">
    <location>
        <begin position="68"/>
        <end position="89"/>
    </location>
</feature>
<name>A0A9J5Z8N9_SOLCO</name>
<dbReference type="PRINTS" id="PR00364">
    <property type="entry name" value="DISEASERSIST"/>
</dbReference>
<dbReference type="Pfam" id="PF23559">
    <property type="entry name" value="WHD_DRP"/>
    <property type="match status" value="1"/>
</dbReference>
<evidence type="ECO:0000259" key="18">
    <source>
        <dbReference type="Pfam" id="PF23559"/>
    </source>
</evidence>
<dbReference type="InterPro" id="IPR027417">
    <property type="entry name" value="P-loop_NTPase"/>
</dbReference>
<dbReference type="InterPro" id="IPR044974">
    <property type="entry name" value="Disease_R_plants"/>
</dbReference>
<evidence type="ECO:0000256" key="9">
    <source>
        <dbReference type="ARBA" id="ARBA00022741"/>
    </source>
</evidence>
<feature type="domain" description="Disease resistance R13L4/SHOC-2-like LRR" evidence="19">
    <location>
        <begin position="959"/>
        <end position="1168"/>
    </location>
</feature>
<dbReference type="SUPFAM" id="SSF52540">
    <property type="entry name" value="P-loop containing nucleoside triphosphate hydrolases"/>
    <property type="match status" value="1"/>
</dbReference>
<comment type="function">
    <text evidence="1">Confers resistance to late blight (Phytophthora infestans) races carrying the avirulence gene Avr1. Resistance proteins guard the plant against pathogens that contain an appropriate avirulence protein via an indirect interaction with this avirulence protein. That triggers a defense system including the hypersensitive response, which restricts the pathogen growth.</text>
</comment>
<organism evidence="20 21">
    <name type="scientific">Solanum commersonii</name>
    <name type="common">Commerson's wild potato</name>
    <name type="synonym">Commerson's nightshade</name>
    <dbReference type="NCBI Taxonomy" id="4109"/>
    <lineage>
        <taxon>Eukaryota</taxon>
        <taxon>Viridiplantae</taxon>
        <taxon>Streptophyta</taxon>
        <taxon>Embryophyta</taxon>
        <taxon>Tracheophyta</taxon>
        <taxon>Spermatophyta</taxon>
        <taxon>Magnoliopsida</taxon>
        <taxon>eudicotyledons</taxon>
        <taxon>Gunneridae</taxon>
        <taxon>Pentapetalae</taxon>
        <taxon>asterids</taxon>
        <taxon>lamiids</taxon>
        <taxon>Solanales</taxon>
        <taxon>Solanaceae</taxon>
        <taxon>Solanoideae</taxon>
        <taxon>Solaneae</taxon>
        <taxon>Solanum</taxon>
    </lineage>
</organism>
<evidence type="ECO:0000256" key="5">
    <source>
        <dbReference type="ARBA" id="ARBA00022490"/>
    </source>
</evidence>
<comment type="subcellular location">
    <subcellularLocation>
        <location evidence="3">Cytoplasm</location>
    </subcellularLocation>
    <subcellularLocation>
        <location evidence="2">Membrane</location>
        <topology evidence="2">Peripheral membrane protein</topology>
    </subcellularLocation>
</comment>
<dbReference type="GO" id="GO:0043531">
    <property type="term" value="F:ADP binding"/>
    <property type="evidence" value="ECO:0007669"/>
    <property type="project" value="InterPro"/>
</dbReference>
<evidence type="ECO:0000256" key="13">
    <source>
        <dbReference type="ARBA" id="ARBA00023136"/>
    </source>
</evidence>
<evidence type="ECO:0000256" key="4">
    <source>
        <dbReference type="ARBA" id="ARBA00008894"/>
    </source>
</evidence>
<evidence type="ECO:0000313" key="21">
    <source>
        <dbReference type="Proteomes" id="UP000824120"/>
    </source>
</evidence>
<evidence type="ECO:0000256" key="7">
    <source>
        <dbReference type="ARBA" id="ARBA00022667"/>
    </source>
</evidence>
<comment type="similarity">
    <text evidence="4">Belongs to the disease resistance NB-LRR family.</text>
</comment>